<sequence length="57" mass="6948">MIDMILIANEALEEMRKWEKEGYILKLDFEKAFDHVKWSLLDYVRIEEVWKSVEKMG</sequence>
<comment type="caution">
    <text evidence="1">The sequence shown here is derived from an EMBL/GenBank/DDBJ whole genome shotgun (WGS) entry which is preliminary data.</text>
</comment>
<accession>A0AAP0JUG6</accession>
<gene>
    <name evidence="1" type="ORF">Scep_009695</name>
</gene>
<dbReference type="Proteomes" id="UP001419268">
    <property type="component" value="Unassembled WGS sequence"/>
</dbReference>
<keyword evidence="2" id="KW-1185">Reference proteome</keyword>
<evidence type="ECO:0000313" key="2">
    <source>
        <dbReference type="Proteomes" id="UP001419268"/>
    </source>
</evidence>
<organism evidence="1 2">
    <name type="scientific">Stephania cephalantha</name>
    <dbReference type="NCBI Taxonomy" id="152367"/>
    <lineage>
        <taxon>Eukaryota</taxon>
        <taxon>Viridiplantae</taxon>
        <taxon>Streptophyta</taxon>
        <taxon>Embryophyta</taxon>
        <taxon>Tracheophyta</taxon>
        <taxon>Spermatophyta</taxon>
        <taxon>Magnoliopsida</taxon>
        <taxon>Ranunculales</taxon>
        <taxon>Menispermaceae</taxon>
        <taxon>Menispermoideae</taxon>
        <taxon>Cissampelideae</taxon>
        <taxon>Stephania</taxon>
    </lineage>
</organism>
<name>A0AAP0JUG6_9MAGN</name>
<dbReference type="EMBL" id="JBBNAG010000004">
    <property type="protein sequence ID" value="KAK9140014.1"/>
    <property type="molecule type" value="Genomic_DNA"/>
</dbReference>
<evidence type="ECO:0000313" key="1">
    <source>
        <dbReference type="EMBL" id="KAK9140014.1"/>
    </source>
</evidence>
<proteinExistence type="predicted"/>
<evidence type="ECO:0008006" key="3">
    <source>
        <dbReference type="Google" id="ProtNLM"/>
    </source>
</evidence>
<protein>
    <recommendedName>
        <fullName evidence="3">Reverse transcriptase domain-containing protein</fullName>
    </recommendedName>
</protein>
<reference evidence="1 2" key="1">
    <citation type="submission" date="2024-01" db="EMBL/GenBank/DDBJ databases">
        <title>Genome assemblies of Stephania.</title>
        <authorList>
            <person name="Yang L."/>
        </authorList>
    </citation>
    <scope>NUCLEOTIDE SEQUENCE [LARGE SCALE GENOMIC DNA]</scope>
    <source>
        <strain evidence="1">JXDWG</strain>
        <tissue evidence="1">Leaf</tissue>
    </source>
</reference>
<dbReference type="AlphaFoldDB" id="A0AAP0JUG6"/>